<dbReference type="Gene3D" id="3.40.50.1580">
    <property type="entry name" value="Nucleoside phosphorylase domain"/>
    <property type="match status" value="1"/>
</dbReference>
<dbReference type="EMBL" id="ML735275">
    <property type="protein sequence ID" value="KAE8388681.1"/>
    <property type="molecule type" value="Genomic_DNA"/>
</dbReference>
<accession>A0A5N7C3K9</accession>
<evidence type="ECO:0000259" key="2">
    <source>
        <dbReference type="Pfam" id="PF01048"/>
    </source>
</evidence>
<dbReference type="Proteomes" id="UP000326877">
    <property type="component" value="Unassembled WGS sequence"/>
</dbReference>
<protein>
    <submittedName>
        <fullName evidence="3">Nucleoside phosphorylase domain-containing protein</fullName>
    </submittedName>
</protein>
<proteinExistence type="predicted"/>
<dbReference type="AlphaFoldDB" id="A0A5N7C3K9"/>
<dbReference type="InterPro" id="IPR053137">
    <property type="entry name" value="NLR-like"/>
</dbReference>
<reference evidence="3" key="1">
    <citation type="submission" date="2019-04" db="EMBL/GenBank/DDBJ databases">
        <title>Friends and foes A comparative genomics studyof 23 Aspergillus species from section Flavi.</title>
        <authorList>
            <consortium name="DOE Joint Genome Institute"/>
            <person name="Kjaerbolling I."/>
            <person name="Vesth T."/>
            <person name="Frisvad J.C."/>
            <person name="Nybo J.L."/>
            <person name="Theobald S."/>
            <person name="Kildgaard S."/>
            <person name="Isbrandt T."/>
            <person name="Kuo A."/>
            <person name="Sato A."/>
            <person name="Lyhne E.K."/>
            <person name="Kogle M.E."/>
            <person name="Wiebenga A."/>
            <person name="Kun R.S."/>
            <person name="Lubbers R.J."/>
            <person name="Makela M.R."/>
            <person name="Barry K."/>
            <person name="Chovatia M."/>
            <person name="Clum A."/>
            <person name="Daum C."/>
            <person name="Haridas S."/>
            <person name="He G."/>
            <person name="LaButti K."/>
            <person name="Lipzen A."/>
            <person name="Mondo S."/>
            <person name="Riley R."/>
            <person name="Salamov A."/>
            <person name="Simmons B.A."/>
            <person name="Magnuson J.K."/>
            <person name="Henrissat B."/>
            <person name="Mortensen U.H."/>
            <person name="Larsen T.O."/>
            <person name="Devries R.P."/>
            <person name="Grigoriev I.V."/>
            <person name="Machida M."/>
            <person name="Baker S.E."/>
            <person name="Andersen M.R."/>
        </authorList>
    </citation>
    <scope>NUCLEOTIDE SEQUENCE [LARGE SCALE GENOMIC DNA]</scope>
    <source>
        <strain evidence="3">IBT 14317</strain>
    </source>
</reference>
<feature type="signal peptide" evidence="1">
    <location>
        <begin position="1"/>
        <end position="27"/>
    </location>
</feature>
<feature type="chain" id="PRO_5024995000" evidence="1">
    <location>
        <begin position="28"/>
        <end position="489"/>
    </location>
</feature>
<organism evidence="3">
    <name type="scientific">Petromyces alliaceus</name>
    <name type="common">Aspergillus alliaceus</name>
    <dbReference type="NCBI Taxonomy" id="209559"/>
    <lineage>
        <taxon>Eukaryota</taxon>
        <taxon>Fungi</taxon>
        <taxon>Dikarya</taxon>
        <taxon>Ascomycota</taxon>
        <taxon>Pezizomycotina</taxon>
        <taxon>Eurotiomycetes</taxon>
        <taxon>Eurotiomycetidae</taxon>
        <taxon>Eurotiales</taxon>
        <taxon>Aspergillaceae</taxon>
        <taxon>Aspergillus</taxon>
        <taxon>Aspergillus subgen. Circumdati</taxon>
    </lineage>
</organism>
<dbReference type="OrthoDB" id="1577640at2759"/>
<dbReference type="InterPro" id="IPR000845">
    <property type="entry name" value="Nucleoside_phosphorylase_d"/>
</dbReference>
<feature type="domain" description="Nucleoside phosphorylase" evidence="2">
    <location>
        <begin position="49"/>
        <end position="246"/>
    </location>
</feature>
<evidence type="ECO:0000256" key="1">
    <source>
        <dbReference type="SAM" id="SignalP"/>
    </source>
</evidence>
<dbReference type="Pfam" id="PF01048">
    <property type="entry name" value="PNP_UDP_1"/>
    <property type="match status" value="1"/>
</dbReference>
<evidence type="ECO:0000313" key="3">
    <source>
        <dbReference type="EMBL" id="KAE8388681.1"/>
    </source>
</evidence>
<dbReference type="PANTHER" id="PTHR46082">
    <property type="entry name" value="ATP/GTP-BINDING PROTEIN-RELATED"/>
    <property type="match status" value="1"/>
</dbReference>
<sequence>MTKPPSPGIHDFTVAWISALLIEYIAARQAPDEIYGDDTGLLRAKDGHNEYTRGCVGDHLVVLMCLPTESVGLVSASTVFTSMRSTFPYIRFALMVRIAGGSARFDNDIQLGDVVLGTQVVPYGFGKTTPQGFQRTGHISFVRLRSYFVVKIAHNCLGNFKRCLHTRMTGLIVYTDRGTCMRTPVTVTPTPRPSASLVTRQPRGKGARVMVHSGPIASGDQVIKDAQTRDDLAKKLDALCFDMELSQNNQWHGYVAMTAAVRATEFLKTIPIADVSKSGLKITEEELQRFVEAAVSKVKGDLVGSMTMADQQAAISKINDTLVDVDQRFLLLDQLAVSVKCSMSDTTITAGRLKKLELAHSEPQAALEHLAESVLRQKDESSPQETKQAWSKLHQTVTARSEKIQRGADFMGETLTLTSEALNDIGAVTGNIDVRIAGTLTNKIGAISGLVGKTINKSNQEQEKTKQATPDTERIPSHWPRPTFAYYSF</sequence>
<keyword evidence="1" id="KW-0732">Signal</keyword>
<dbReference type="InterPro" id="IPR035994">
    <property type="entry name" value="Nucleoside_phosphorylase_sf"/>
</dbReference>
<dbReference type="PANTHER" id="PTHR46082:SF11">
    <property type="entry name" value="AAA+ ATPASE DOMAIN-CONTAINING PROTEIN-RELATED"/>
    <property type="match status" value="1"/>
</dbReference>
<dbReference type="GO" id="GO:0003824">
    <property type="term" value="F:catalytic activity"/>
    <property type="evidence" value="ECO:0007669"/>
    <property type="project" value="InterPro"/>
</dbReference>
<name>A0A5N7C3K9_PETAA</name>
<dbReference type="SUPFAM" id="SSF53167">
    <property type="entry name" value="Purine and uridine phosphorylases"/>
    <property type="match status" value="1"/>
</dbReference>
<gene>
    <name evidence="3" type="ORF">BDV23DRAFT_195014</name>
</gene>
<dbReference type="GO" id="GO:0009116">
    <property type="term" value="P:nucleoside metabolic process"/>
    <property type="evidence" value="ECO:0007669"/>
    <property type="project" value="InterPro"/>
</dbReference>